<evidence type="ECO:0000256" key="5">
    <source>
        <dbReference type="ARBA" id="ARBA00023157"/>
    </source>
</evidence>
<dbReference type="PANTHER" id="PTHR11385">
    <property type="entry name" value="SERUM ALBUMIN-RELATED"/>
    <property type="match status" value="1"/>
</dbReference>
<protein>
    <submittedName>
        <fullName evidence="7">Afamin</fullName>
    </submittedName>
</protein>
<feature type="domain" description="Albumin" evidence="6">
    <location>
        <begin position="347"/>
        <end position="487"/>
    </location>
</feature>
<dbReference type="InterPro" id="IPR020858">
    <property type="entry name" value="Serum_albumin-like"/>
</dbReference>
<dbReference type="PRINTS" id="PR00802">
    <property type="entry name" value="SERUMALBUMIN"/>
</dbReference>
<dbReference type="InterPro" id="IPR000264">
    <property type="entry name" value="ALB/AFP/VDB"/>
</dbReference>
<keyword evidence="8" id="KW-1185">Reference proteome</keyword>
<dbReference type="FunFam" id="1.10.246.10:FF:000002">
    <property type="entry name" value="Serum albumin"/>
    <property type="match status" value="1"/>
</dbReference>
<name>A0A5N4EH18_CAMDR</name>
<dbReference type="GO" id="GO:0036094">
    <property type="term" value="F:small molecule binding"/>
    <property type="evidence" value="ECO:0007669"/>
    <property type="project" value="TreeGrafter"/>
</dbReference>
<proteinExistence type="predicted"/>
<reference evidence="7 8" key="1">
    <citation type="journal article" date="2019" name="Mol. Ecol. Resour.">
        <title>Improving Illumina assemblies with Hi-C and long reads: an example with the North African dromedary.</title>
        <authorList>
            <person name="Elbers J.P."/>
            <person name="Rogers M.F."/>
            <person name="Perelman P.L."/>
            <person name="Proskuryakova A.A."/>
            <person name="Serdyukova N.A."/>
            <person name="Johnson W.E."/>
            <person name="Horin P."/>
            <person name="Corander J."/>
            <person name="Murphy D."/>
            <person name="Burger P.A."/>
        </authorList>
    </citation>
    <scope>NUCLEOTIDE SEQUENCE [LARGE SCALE GENOMIC DNA]</scope>
    <source>
        <strain evidence="7">Drom800</strain>
        <tissue evidence="7">Blood</tissue>
    </source>
</reference>
<dbReference type="Pfam" id="PF00273">
    <property type="entry name" value="Serum_albumin"/>
    <property type="match status" value="3"/>
</dbReference>
<evidence type="ECO:0000256" key="2">
    <source>
        <dbReference type="ARBA" id="ARBA00022525"/>
    </source>
</evidence>
<comment type="caution">
    <text evidence="7">The sequence shown here is derived from an EMBL/GenBank/DDBJ whole genome shotgun (WGS) entry which is preliminary data.</text>
</comment>
<dbReference type="SMR" id="A0A5N4EH18"/>
<evidence type="ECO:0000256" key="1">
    <source>
        <dbReference type="ARBA" id="ARBA00004613"/>
    </source>
</evidence>
<keyword evidence="2" id="KW-0964">Secreted</keyword>
<organism evidence="7 8">
    <name type="scientific">Camelus dromedarius</name>
    <name type="common">Dromedary</name>
    <name type="synonym">Arabian camel</name>
    <dbReference type="NCBI Taxonomy" id="9838"/>
    <lineage>
        <taxon>Eukaryota</taxon>
        <taxon>Metazoa</taxon>
        <taxon>Chordata</taxon>
        <taxon>Craniata</taxon>
        <taxon>Vertebrata</taxon>
        <taxon>Euteleostomi</taxon>
        <taxon>Mammalia</taxon>
        <taxon>Eutheria</taxon>
        <taxon>Laurasiatheria</taxon>
        <taxon>Artiodactyla</taxon>
        <taxon>Tylopoda</taxon>
        <taxon>Camelidae</taxon>
        <taxon>Camelus</taxon>
    </lineage>
</organism>
<feature type="domain" description="Albumin" evidence="6">
    <location>
        <begin position="1"/>
        <end position="72"/>
    </location>
</feature>
<evidence type="ECO:0000313" key="8">
    <source>
        <dbReference type="Proteomes" id="UP000299084"/>
    </source>
</evidence>
<dbReference type="Gene3D" id="1.10.246.10">
    <property type="match status" value="5"/>
</dbReference>
<evidence type="ECO:0000256" key="3">
    <source>
        <dbReference type="ARBA" id="ARBA00022729"/>
    </source>
</evidence>
<keyword evidence="3" id="KW-0732">Signal</keyword>
<keyword evidence="5" id="KW-1015">Disulfide bond</keyword>
<sequence length="487" mass="55472">MGEGFVGKNMFESDHIDFEMPVRFLYEYSRRHTELSIPELLRIAETYEDLLGECCNTENPPDCYRDAENRFNETTEKSLKIVQQECEHFQNLGKDDLKYYYLIKLTKIAPQLSTEELTFLGKEMVIALTTCCTLSEEFACVDNLMDLVLGELCGINEYQNINPAVDHCCKTNFAFRRSCFEGLKADKAYVPPPTSQGLFTFHTDLCQAHNEELQRKKDRFLVNLVKWKPELTEDKLRSLLTDFTKVVATCCKAEGPAACFSEEVRLVLSPRDSTGIAGHTEGSRTPRRTLLPPSPICRAGEMTTFLEHICNNQGIADKHVFSDCCNTNNTARHKCFLLHKRDDAGYSDIFQIPNSEQICEMHKENQVSVKERELVLLTKKQPKANFSEIAKLATDIKNLHQTCCEGNAAACVFGRSQLMNYICSQQAILSSKFTPCCELPEPFRGECVITSENDDKPDLSSLPLSRFTEDQFVCKQFTDKQDDFLQE</sequence>
<dbReference type="InterPro" id="IPR014760">
    <property type="entry name" value="Serum_albumin_N"/>
</dbReference>
<dbReference type="InterPro" id="IPR020857">
    <property type="entry name" value="Serum_albumin_CS"/>
</dbReference>
<dbReference type="GO" id="GO:0005737">
    <property type="term" value="C:cytoplasm"/>
    <property type="evidence" value="ECO:0007669"/>
    <property type="project" value="TreeGrafter"/>
</dbReference>
<keyword evidence="4" id="KW-0677">Repeat</keyword>
<dbReference type="Proteomes" id="UP000299084">
    <property type="component" value="Unassembled WGS sequence"/>
</dbReference>
<dbReference type="SUPFAM" id="SSF48552">
    <property type="entry name" value="Serum albumin-like"/>
    <property type="match status" value="4"/>
</dbReference>
<evidence type="ECO:0000259" key="6">
    <source>
        <dbReference type="PROSITE" id="PS51438"/>
    </source>
</evidence>
<dbReference type="PROSITE" id="PS00212">
    <property type="entry name" value="ALBUMIN_1"/>
    <property type="match status" value="1"/>
</dbReference>
<dbReference type="GO" id="GO:0072562">
    <property type="term" value="C:blood microparticle"/>
    <property type="evidence" value="ECO:0007669"/>
    <property type="project" value="TreeGrafter"/>
</dbReference>
<dbReference type="PROSITE" id="PS51438">
    <property type="entry name" value="ALBUMIN_2"/>
    <property type="match status" value="3"/>
</dbReference>
<evidence type="ECO:0000313" key="7">
    <source>
        <dbReference type="EMBL" id="KAB1282781.1"/>
    </source>
</evidence>
<dbReference type="PANTHER" id="PTHR11385:SF14">
    <property type="entry name" value="AFAMIN"/>
    <property type="match status" value="1"/>
</dbReference>
<dbReference type="CDD" id="cd00015">
    <property type="entry name" value="ALBUMIN"/>
    <property type="match status" value="1"/>
</dbReference>
<dbReference type="EMBL" id="JWIN03000002">
    <property type="protein sequence ID" value="KAB1282781.1"/>
    <property type="molecule type" value="Genomic_DNA"/>
</dbReference>
<dbReference type="SMART" id="SM00103">
    <property type="entry name" value="ALBUMIN"/>
    <property type="match status" value="2"/>
</dbReference>
<gene>
    <name evidence="7" type="primary">Afamin</name>
    <name evidence="7" type="ORF">Cadr_000001881</name>
</gene>
<dbReference type="FunFam" id="1.10.246.10:FF:000001">
    <property type="entry name" value="Serum albumin"/>
    <property type="match status" value="1"/>
</dbReference>
<feature type="domain" description="Albumin" evidence="6">
    <location>
        <begin position="73"/>
        <end position="269"/>
    </location>
</feature>
<evidence type="ECO:0000256" key="4">
    <source>
        <dbReference type="ARBA" id="ARBA00022737"/>
    </source>
</evidence>
<dbReference type="AlphaFoldDB" id="A0A5N4EH18"/>
<accession>A0A5N4EH18</accession>
<comment type="subcellular location">
    <subcellularLocation>
        <location evidence="1">Secreted</location>
    </subcellularLocation>
</comment>